<keyword evidence="2" id="KW-1133">Transmembrane helix</keyword>
<evidence type="ECO:0000256" key="1">
    <source>
        <dbReference type="SAM" id="MobiDB-lite"/>
    </source>
</evidence>
<evidence type="ECO:0000256" key="3">
    <source>
        <dbReference type="SAM" id="SignalP"/>
    </source>
</evidence>
<sequence length="288" mass="31950">MICFALLLTAQSVSVLELHREKSCPARQRGWWTVCIFFGAAMTSIVLSKPGRSLYLSIGFFIFSFFFFSSLLLSSVVVLLPAVHIRCICYYRAQMPTCRTPPGHAPSHVPAILTAGTVGKPQASRPIMLLAPIFDFPIAHQHHHRPRIITTLTHSRLSISLLHPYICPWAMAMAMKSPQCHGATQTAALTPLICICQDTPHSFSMPFPIHTHTPRPCSNDPLTTPPFLNSSLSFLSLFFSLLGGWFLGGMLLLSSYIPPPLVWLLVRPPPPPPPRSPPRRRSDAQRLA</sequence>
<feature type="region of interest" description="Disordered" evidence="1">
    <location>
        <begin position="269"/>
        <end position="288"/>
    </location>
</feature>
<evidence type="ECO:0000313" key="5">
    <source>
        <dbReference type="Proteomes" id="UP000700596"/>
    </source>
</evidence>
<feature type="transmembrane region" description="Helical" evidence="2">
    <location>
        <begin position="54"/>
        <end position="80"/>
    </location>
</feature>
<protein>
    <recommendedName>
        <fullName evidence="6">Vomeronasal type-1 receptor</fullName>
    </recommendedName>
</protein>
<evidence type="ECO:0000256" key="2">
    <source>
        <dbReference type="SAM" id="Phobius"/>
    </source>
</evidence>
<proteinExistence type="predicted"/>
<feature type="transmembrane region" description="Helical" evidence="2">
    <location>
        <begin position="234"/>
        <end position="257"/>
    </location>
</feature>
<comment type="caution">
    <text evidence="4">The sequence shown here is derived from an EMBL/GenBank/DDBJ whole genome shotgun (WGS) entry which is preliminary data.</text>
</comment>
<name>A0A9P9DMV6_9PLEO</name>
<feature type="transmembrane region" description="Helical" evidence="2">
    <location>
        <begin position="31"/>
        <end position="47"/>
    </location>
</feature>
<keyword evidence="2" id="KW-0472">Membrane</keyword>
<evidence type="ECO:0008006" key="6">
    <source>
        <dbReference type="Google" id="ProtNLM"/>
    </source>
</evidence>
<feature type="chain" id="PRO_5040332551" description="Vomeronasal type-1 receptor" evidence="3">
    <location>
        <begin position="16"/>
        <end position="288"/>
    </location>
</feature>
<dbReference type="Proteomes" id="UP000700596">
    <property type="component" value="Unassembled WGS sequence"/>
</dbReference>
<dbReference type="AlphaFoldDB" id="A0A9P9DMV6"/>
<keyword evidence="5" id="KW-1185">Reference proteome</keyword>
<feature type="signal peptide" evidence="3">
    <location>
        <begin position="1"/>
        <end position="15"/>
    </location>
</feature>
<gene>
    <name evidence="4" type="ORF">B0J11DRAFT_334966</name>
</gene>
<dbReference type="EMBL" id="JAGMWT010000009">
    <property type="protein sequence ID" value="KAH7122289.1"/>
    <property type="molecule type" value="Genomic_DNA"/>
</dbReference>
<organism evidence="4 5">
    <name type="scientific">Dendryphion nanum</name>
    <dbReference type="NCBI Taxonomy" id="256645"/>
    <lineage>
        <taxon>Eukaryota</taxon>
        <taxon>Fungi</taxon>
        <taxon>Dikarya</taxon>
        <taxon>Ascomycota</taxon>
        <taxon>Pezizomycotina</taxon>
        <taxon>Dothideomycetes</taxon>
        <taxon>Pleosporomycetidae</taxon>
        <taxon>Pleosporales</taxon>
        <taxon>Torulaceae</taxon>
        <taxon>Dendryphion</taxon>
    </lineage>
</organism>
<evidence type="ECO:0000313" key="4">
    <source>
        <dbReference type="EMBL" id="KAH7122289.1"/>
    </source>
</evidence>
<keyword evidence="2" id="KW-0812">Transmembrane</keyword>
<keyword evidence="3" id="KW-0732">Signal</keyword>
<accession>A0A9P9DMV6</accession>
<reference evidence="4" key="1">
    <citation type="journal article" date="2021" name="Nat. Commun.">
        <title>Genetic determinants of endophytism in the Arabidopsis root mycobiome.</title>
        <authorList>
            <person name="Mesny F."/>
            <person name="Miyauchi S."/>
            <person name="Thiergart T."/>
            <person name="Pickel B."/>
            <person name="Atanasova L."/>
            <person name="Karlsson M."/>
            <person name="Huettel B."/>
            <person name="Barry K.W."/>
            <person name="Haridas S."/>
            <person name="Chen C."/>
            <person name="Bauer D."/>
            <person name="Andreopoulos W."/>
            <person name="Pangilinan J."/>
            <person name="LaButti K."/>
            <person name="Riley R."/>
            <person name="Lipzen A."/>
            <person name="Clum A."/>
            <person name="Drula E."/>
            <person name="Henrissat B."/>
            <person name="Kohler A."/>
            <person name="Grigoriev I.V."/>
            <person name="Martin F.M."/>
            <person name="Hacquard S."/>
        </authorList>
    </citation>
    <scope>NUCLEOTIDE SEQUENCE</scope>
    <source>
        <strain evidence="4">MPI-CAGE-CH-0243</strain>
    </source>
</reference>